<gene>
    <name evidence="2" type="ORF">ACFFII_01945</name>
</gene>
<comment type="caution">
    <text evidence="2">The sequence shown here is derived from an EMBL/GenBank/DDBJ whole genome shotgun (WGS) entry which is preliminary data.</text>
</comment>
<evidence type="ECO:0000313" key="3">
    <source>
        <dbReference type="Proteomes" id="UP001589799"/>
    </source>
</evidence>
<keyword evidence="1" id="KW-1133">Transmembrane helix</keyword>
<accession>A0ABV6HZW6</accession>
<organism evidence="2 3">
    <name type="scientific">Paracoccus niistensis</name>
    <dbReference type="NCBI Taxonomy" id="632935"/>
    <lineage>
        <taxon>Bacteria</taxon>
        <taxon>Pseudomonadati</taxon>
        <taxon>Pseudomonadota</taxon>
        <taxon>Alphaproteobacteria</taxon>
        <taxon>Rhodobacterales</taxon>
        <taxon>Paracoccaceae</taxon>
        <taxon>Paracoccus</taxon>
    </lineage>
</organism>
<evidence type="ECO:0000313" key="2">
    <source>
        <dbReference type="EMBL" id="MFC0339525.1"/>
    </source>
</evidence>
<keyword evidence="3" id="KW-1185">Reference proteome</keyword>
<dbReference type="Proteomes" id="UP001589799">
    <property type="component" value="Unassembled WGS sequence"/>
</dbReference>
<name>A0ABV6HZW6_9RHOB</name>
<keyword evidence="1" id="KW-0472">Membrane</keyword>
<reference evidence="2 3" key="1">
    <citation type="submission" date="2024-09" db="EMBL/GenBank/DDBJ databases">
        <authorList>
            <person name="Sun Q."/>
            <person name="Mori K."/>
        </authorList>
    </citation>
    <scope>NUCLEOTIDE SEQUENCE [LARGE SCALE GENOMIC DNA]</scope>
    <source>
        <strain evidence="2 3">KCTC 22789</strain>
    </source>
</reference>
<dbReference type="EMBL" id="JBHLWE010000005">
    <property type="protein sequence ID" value="MFC0339525.1"/>
    <property type="molecule type" value="Genomic_DNA"/>
</dbReference>
<keyword evidence="1" id="KW-0812">Transmembrane</keyword>
<proteinExistence type="predicted"/>
<feature type="transmembrane region" description="Helical" evidence="1">
    <location>
        <begin position="31"/>
        <end position="51"/>
    </location>
</feature>
<feature type="transmembrane region" description="Helical" evidence="1">
    <location>
        <begin position="5"/>
        <end position="25"/>
    </location>
</feature>
<sequence length="71" mass="7911">MNEDIWLVVGVAMVWALLALVYALAPWGDMIGYARVWGFGAMLFLGLAVLLRRSVRFARGTEVAANSDWRP</sequence>
<dbReference type="RefSeq" id="WP_377697197.1">
    <property type="nucleotide sequence ID" value="NZ_JBHLWE010000005.1"/>
</dbReference>
<protein>
    <submittedName>
        <fullName evidence="2">Uncharacterized protein</fullName>
    </submittedName>
</protein>
<evidence type="ECO:0000256" key="1">
    <source>
        <dbReference type="SAM" id="Phobius"/>
    </source>
</evidence>